<evidence type="ECO:0000256" key="12">
    <source>
        <dbReference type="ARBA" id="ARBA00023027"/>
    </source>
</evidence>
<feature type="transmembrane region" description="Helical" evidence="17">
    <location>
        <begin position="247"/>
        <end position="266"/>
    </location>
</feature>
<comment type="function">
    <text evidence="17">Core subunit of the mitochondrial membrane respiratory chain NADH dehydrogenase (Complex I) which catalyzes electron transfer from NADH through the respiratory chain, using ubiquinone as an electron acceptor. Essential for the catalytic activity and assembly of complex I.</text>
</comment>
<dbReference type="EMBL" id="FJ605486">
    <property type="protein sequence ID" value="ACL99774.1"/>
    <property type="molecule type" value="Genomic_DNA"/>
</dbReference>
<feature type="transmembrane region" description="Helical" evidence="17">
    <location>
        <begin position="32"/>
        <end position="51"/>
    </location>
</feature>
<dbReference type="GO" id="GO:0005743">
    <property type="term" value="C:mitochondrial inner membrane"/>
    <property type="evidence" value="ECO:0007669"/>
    <property type="project" value="UniProtKB-SubCell"/>
</dbReference>
<dbReference type="PRINTS" id="PR01436">
    <property type="entry name" value="NADHDHGNASE2"/>
</dbReference>
<feature type="transmembrane region" description="Helical" evidence="17">
    <location>
        <begin position="157"/>
        <end position="178"/>
    </location>
</feature>
<dbReference type="PANTHER" id="PTHR46552">
    <property type="entry name" value="NADH-UBIQUINONE OXIDOREDUCTASE CHAIN 2"/>
    <property type="match status" value="1"/>
</dbReference>
<organism evidence="19">
    <name type="scientific">Haliotis tuberculata coccinea</name>
    <dbReference type="NCBI Taxonomy" id="37771"/>
    <lineage>
        <taxon>Eukaryota</taxon>
        <taxon>Metazoa</taxon>
        <taxon>Spiralia</taxon>
        <taxon>Lophotrochozoa</taxon>
        <taxon>Mollusca</taxon>
        <taxon>Gastropoda</taxon>
        <taxon>Vetigastropoda</taxon>
        <taxon>Lepetellida</taxon>
        <taxon>Haliotoidea</taxon>
        <taxon>Haliotidae</taxon>
        <taxon>Haliotis</taxon>
    </lineage>
</organism>
<keyword evidence="6 17" id="KW-0679">Respiratory chain</keyword>
<evidence type="ECO:0000256" key="8">
    <source>
        <dbReference type="ARBA" id="ARBA00022792"/>
    </source>
</evidence>
<name>D3GA40_HALTU</name>
<keyword evidence="7 17" id="KW-0812">Transmembrane</keyword>
<evidence type="ECO:0000256" key="16">
    <source>
        <dbReference type="ARBA" id="ARBA00049551"/>
    </source>
</evidence>
<keyword evidence="10 17" id="KW-0249">Electron transport</keyword>
<evidence type="ECO:0000256" key="1">
    <source>
        <dbReference type="ARBA" id="ARBA00004448"/>
    </source>
</evidence>
<protein>
    <recommendedName>
        <fullName evidence="4 17">NADH-ubiquinone oxidoreductase chain 2</fullName>
        <ecNumber evidence="3 17">7.1.1.2</ecNumber>
    </recommendedName>
</protein>
<feature type="transmembrane region" description="Helical" evidence="17">
    <location>
        <begin position="63"/>
        <end position="84"/>
    </location>
</feature>
<keyword evidence="8 17" id="KW-0999">Mitochondrion inner membrane</keyword>
<keyword evidence="5" id="KW-0813">Transport</keyword>
<evidence type="ECO:0000256" key="10">
    <source>
        <dbReference type="ARBA" id="ARBA00022982"/>
    </source>
</evidence>
<evidence type="ECO:0000256" key="6">
    <source>
        <dbReference type="ARBA" id="ARBA00022660"/>
    </source>
</evidence>
<dbReference type="InterPro" id="IPR001750">
    <property type="entry name" value="ND/Mrp_TM"/>
</dbReference>
<comment type="similarity">
    <text evidence="2 17">Belongs to the complex I subunit 2 family.</text>
</comment>
<sequence length="365" mass="40854">MLSMMPFGFLFSFIPFLEYILSLSSVHWLSIWVGLEINMMGFIPLLIYRGLTMETESSIKYFIMQALGSSMLMFGSLMSFDLSLSWEAWQYQTNPLGLTLIILSLFLKLGAFPFHFWLPEVMMTFSWINCLIFTTWQKLAPVFLLTAMTQSWNYQTIVSALFIMAGFSSIIGGLGGINQTQIRTLLAYSSIGHVGWMTFCALTSESALKIYFIIYTLISICLFANLWTSDTKSFRHIGTLKNETTKLNQLTLIFILLSLGGMPPLLGFAAKWTAISFSCIISSPALIFPLLLGSLMSLFYYLTLLFSMTFSSSMALISPGNQLPLQSSTIPPYSLNTLLTPTILVINFAGAFLVLAMISMSVDFL</sequence>
<reference evidence="19" key="1">
    <citation type="journal article" date="2009" name="Biochem. Syst. Ecol.">
        <title>Haliotis marmorata from Senegal; a sister species of Haliotis tuberculata: Morphological and molecular evidence.</title>
        <authorList>
            <person name="Van Wormhoudt A."/>
            <person name="Le Bras Y."/>
            <person name="Huchette S."/>
        </authorList>
    </citation>
    <scope>NUCLEOTIDE SEQUENCE</scope>
</reference>
<reference evidence="19" key="2">
    <citation type="submission" date="2009-01" db="EMBL/GenBank/DDBJ databases">
        <title>Mitochondrial DNA sequences and gene organization in European abalone Haliotis tuberculata sub-species.</title>
        <authorList>
            <person name="Van Wormhoudt A.E."/>
            <person name="LeBras Y."/>
        </authorList>
    </citation>
    <scope>NUCLEOTIDE SEQUENCE</scope>
</reference>
<dbReference type="GO" id="GO:0006120">
    <property type="term" value="P:mitochondrial electron transport, NADH to ubiquinone"/>
    <property type="evidence" value="ECO:0007669"/>
    <property type="project" value="InterPro"/>
</dbReference>
<evidence type="ECO:0000256" key="17">
    <source>
        <dbReference type="RuleBase" id="RU003403"/>
    </source>
</evidence>
<accession>D3GA40</accession>
<keyword evidence="15 17" id="KW-0472">Membrane</keyword>
<dbReference type="EC" id="7.1.1.2" evidence="3 17"/>
<evidence type="ECO:0000256" key="9">
    <source>
        <dbReference type="ARBA" id="ARBA00022967"/>
    </source>
</evidence>
<evidence type="ECO:0000256" key="4">
    <source>
        <dbReference type="ARBA" id="ARBA00021008"/>
    </source>
</evidence>
<evidence type="ECO:0000256" key="14">
    <source>
        <dbReference type="ARBA" id="ARBA00023128"/>
    </source>
</evidence>
<evidence type="ECO:0000256" key="13">
    <source>
        <dbReference type="ARBA" id="ARBA00023075"/>
    </source>
</evidence>
<evidence type="ECO:0000256" key="2">
    <source>
        <dbReference type="ARBA" id="ARBA00007012"/>
    </source>
</evidence>
<keyword evidence="13 17" id="KW-0830">Ubiquinone</keyword>
<feature type="transmembrane region" description="Helical" evidence="17">
    <location>
        <begin position="299"/>
        <end position="318"/>
    </location>
</feature>
<proteinExistence type="inferred from homology"/>
<evidence type="ECO:0000256" key="5">
    <source>
        <dbReference type="ARBA" id="ARBA00022448"/>
    </source>
</evidence>
<feature type="transmembrane region" description="Helical" evidence="17">
    <location>
        <begin position="125"/>
        <end position="145"/>
    </location>
</feature>
<comment type="subcellular location">
    <subcellularLocation>
        <location evidence="1 17">Mitochondrion inner membrane</location>
        <topology evidence="1 17">Multi-pass membrane protein</topology>
    </subcellularLocation>
</comment>
<dbReference type="InterPro" id="IPR050175">
    <property type="entry name" value="Complex_I_Subunit_2"/>
</dbReference>
<dbReference type="Pfam" id="PF00361">
    <property type="entry name" value="Proton_antipo_M"/>
    <property type="match status" value="1"/>
</dbReference>
<keyword evidence="12 17" id="KW-0520">NAD</keyword>
<keyword evidence="9 17" id="KW-1278">Translocase</keyword>
<feature type="transmembrane region" description="Helical" evidence="17">
    <location>
        <begin position="96"/>
        <end position="118"/>
    </location>
</feature>
<dbReference type="InterPro" id="IPR003917">
    <property type="entry name" value="NADH_UbQ_OxRdtase_chain2"/>
</dbReference>
<gene>
    <name evidence="19" type="primary">NAD2</name>
</gene>
<dbReference type="GO" id="GO:0008137">
    <property type="term" value="F:NADH dehydrogenase (ubiquinone) activity"/>
    <property type="evidence" value="ECO:0007669"/>
    <property type="project" value="UniProtKB-EC"/>
</dbReference>
<evidence type="ECO:0000256" key="11">
    <source>
        <dbReference type="ARBA" id="ARBA00022989"/>
    </source>
</evidence>
<evidence type="ECO:0000256" key="15">
    <source>
        <dbReference type="ARBA" id="ARBA00023136"/>
    </source>
</evidence>
<geneLocation type="mitochondrion" evidence="19"/>
<feature type="domain" description="NADH:quinone oxidoreductase/Mrp antiporter transmembrane" evidence="18">
    <location>
        <begin position="26"/>
        <end position="296"/>
    </location>
</feature>
<dbReference type="AlphaFoldDB" id="D3GA40"/>
<evidence type="ECO:0000256" key="7">
    <source>
        <dbReference type="ARBA" id="ARBA00022692"/>
    </source>
</evidence>
<feature type="transmembrane region" description="Helical" evidence="17">
    <location>
        <begin position="185"/>
        <end position="204"/>
    </location>
</feature>
<keyword evidence="11 17" id="KW-1133">Transmembrane helix</keyword>
<feature type="transmembrane region" description="Helical" evidence="17">
    <location>
        <begin position="210"/>
        <end position="227"/>
    </location>
</feature>
<evidence type="ECO:0000256" key="3">
    <source>
        <dbReference type="ARBA" id="ARBA00012944"/>
    </source>
</evidence>
<dbReference type="PANTHER" id="PTHR46552:SF1">
    <property type="entry name" value="NADH-UBIQUINONE OXIDOREDUCTASE CHAIN 2"/>
    <property type="match status" value="1"/>
</dbReference>
<evidence type="ECO:0000259" key="18">
    <source>
        <dbReference type="Pfam" id="PF00361"/>
    </source>
</evidence>
<evidence type="ECO:0000313" key="19">
    <source>
        <dbReference type="EMBL" id="ACL99774.1"/>
    </source>
</evidence>
<keyword evidence="14 17" id="KW-0496">Mitochondrion</keyword>
<feature type="transmembrane region" description="Helical" evidence="17">
    <location>
        <begin position="338"/>
        <end position="358"/>
    </location>
</feature>
<feature type="transmembrane region" description="Helical" evidence="17">
    <location>
        <begin position="272"/>
        <end position="292"/>
    </location>
</feature>
<comment type="catalytic activity">
    <reaction evidence="16 17">
        <text>a ubiquinone + NADH + 5 H(+)(in) = a ubiquinol + NAD(+) + 4 H(+)(out)</text>
        <dbReference type="Rhea" id="RHEA:29091"/>
        <dbReference type="Rhea" id="RHEA-COMP:9565"/>
        <dbReference type="Rhea" id="RHEA-COMP:9566"/>
        <dbReference type="ChEBI" id="CHEBI:15378"/>
        <dbReference type="ChEBI" id="CHEBI:16389"/>
        <dbReference type="ChEBI" id="CHEBI:17976"/>
        <dbReference type="ChEBI" id="CHEBI:57540"/>
        <dbReference type="ChEBI" id="CHEBI:57945"/>
        <dbReference type="EC" id="7.1.1.2"/>
    </reaction>
</comment>